<gene>
    <name evidence="1" type="ORF">E3O06_11770</name>
</gene>
<evidence type="ECO:0000313" key="2">
    <source>
        <dbReference type="Proteomes" id="UP000298173"/>
    </source>
</evidence>
<protein>
    <submittedName>
        <fullName evidence="1">Uncharacterized protein</fullName>
    </submittedName>
</protein>
<sequence>MAETNDLNSDIRVVADHLDAFTRPLTYDEFVHEISVVVPASSDVHWMADNQLVNIFFARRTADTSLLTERIRQWIQ</sequence>
<comment type="caution">
    <text evidence="1">The sequence shown here is derived from an EMBL/GenBank/DDBJ whole genome shotgun (WGS) entry which is preliminary data.</text>
</comment>
<dbReference type="RefSeq" id="WP_134503584.1">
    <property type="nucleotide sequence ID" value="NZ_SOEY01000026.1"/>
</dbReference>
<reference evidence="1 2" key="1">
    <citation type="submission" date="2019-03" db="EMBL/GenBank/DDBJ databases">
        <title>Genomics of glacier-inhabiting Cryobacterium strains.</title>
        <authorList>
            <person name="Liu Q."/>
            <person name="Xin Y.-H."/>
        </authorList>
    </citation>
    <scope>NUCLEOTIDE SEQUENCE [LARGE SCALE GENOMIC DNA]</scope>
    <source>
        <strain evidence="1 2">HLT2-23</strain>
    </source>
</reference>
<dbReference type="EMBL" id="SOEY01000026">
    <property type="protein sequence ID" value="TFB71517.1"/>
    <property type="molecule type" value="Genomic_DNA"/>
</dbReference>
<keyword evidence="2" id="KW-1185">Reference proteome</keyword>
<evidence type="ECO:0000313" key="1">
    <source>
        <dbReference type="EMBL" id="TFB71517.1"/>
    </source>
</evidence>
<organism evidence="1 2">
    <name type="scientific">Cryobacterium glaciale</name>
    <dbReference type="NCBI Taxonomy" id="1259145"/>
    <lineage>
        <taxon>Bacteria</taxon>
        <taxon>Bacillati</taxon>
        <taxon>Actinomycetota</taxon>
        <taxon>Actinomycetes</taxon>
        <taxon>Micrococcales</taxon>
        <taxon>Microbacteriaceae</taxon>
        <taxon>Cryobacterium</taxon>
    </lineage>
</organism>
<dbReference type="Proteomes" id="UP000298173">
    <property type="component" value="Unassembled WGS sequence"/>
</dbReference>
<name>A0A4R8UTC4_9MICO</name>
<dbReference type="AlphaFoldDB" id="A0A4R8UTC4"/>
<accession>A0A4R8UTC4</accession>
<proteinExistence type="predicted"/>